<dbReference type="PANTHER" id="PTHR33285">
    <property type="entry name" value="PHYTOSULFOKINES 3"/>
    <property type="match status" value="1"/>
</dbReference>
<comment type="PTM">
    <text evidence="9">Sulfation is important for activity and for the binding to a putative membrane receptor.</text>
</comment>
<dbReference type="Gramene" id="mRNA:MD13G0047600">
    <property type="protein sequence ID" value="mRNA:MD13G0047600"/>
    <property type="gene ID" value="MD13G0047600"/>
</dbReference>
<dbReference type="EMBL" id="RDQH01000339">
    <property type="protein sequence ID" value="RXH79406.1"/>
    <property type="molecule type" value="Genomic_DNA"/>
</dbReference>
<accession>A0A498I7I9</accession>
<keyword evidence="12" id="KW-1185">Reference proteome</keyword>
<keyword evidence="7 9" id="KW-0221">Differentiation</keyword>
<comment type="PTM">
    <text evidence="9">PSK-alpha is produced by endopeptidase digestion. PSK-beta is produced from PSK-alpha by exopeptidase digestion.</text>
</comment>
<evidence type="ECO:0000313" key="12">
    <source>
        <dbReference type="Proteomes" id="UP000290289"/>
    </source>
</evidence>
<evidence type="ECO:0000256" key="7">
    <source>
        <dbReference type="ARBA" id="ARBA00022782"/>
    </source>
</evidence>
<dbReference type="GO" id="GO:0008083">
    <property type="term" value="F:growth factor activity"/>
    <property type="evidence" value="ECO:0007669"/>
    <property type="project" value="UniProtKB-UniRule"/>
</dbReference>
<comment type="subcellular location">
    <subcellularLocation>
        <location evidence="1 9">Secreted</location>
    </subcellularLocation>
</comment>
<keyword evidence="6 9" id="KW-0732">Signal</keyword>
<dbReference type="InterPro" id="IPR009438">
    <property type="entry name" value="Phytosulfokine"/>
</dbReference>
<evidence type="ECO:0000256" key="9">
    <source>
        <dbReference type="RuleBase" id="RU368031"/>
    </source>
</evidence>
<keyword evidence="5 9" id="KW-0765">Sulfation</keyword>
<evidence type="ECO:0000256" key="4">
    <source>
        <dbReference type="ARBA" id="ARBA00022525"/>
    </source>
</evidence>
<proteinExistence type="inferred from homology"/>
<evidence type="ECO:0000256" key="10">
    <source>
        <dbReference type="SAM" id="MobiDB-lite"/>
    </source>
</evidence>
<dbReference type="GO" id="GO:0030154">
    <property type="term" value="P:cell differentiation"/>
    <property type="evidence" value="ECO:0007669"/>
    <property type="project" value="UniProtKB-UniRule"/>
</dbReference>
<organism evidence="11 12">
    <name type="scientific">Malus domestica</name>
    <name type="common">Apple</name>
    <name type="synonym">Pyrus malus</name>
    <dbReference type="NCBI Taxonomy" id="3750"/>
    <lineage>
        <taxon>Eukaryota</taxon>
        <taxon>Viridiplantae</taxon>
        <taxon>Streptophyta</taxon>
        <taxon>Embryophyta</taxon>
        <taxon>Tracheophyta</taxon>
        <taxon>Spermatophyta</taxon>
        <taxon>Magnoliopsida</taxon>
        <taxon>eudicotyledons</taxon>
        <taxon>Gunneridae</taxon>
        <taxon>Pentapetalae</taxon>
        <taxon>rosids</taxon>
        <taxon>fabids</taxon>
        <taxon>Rosales</taxon>
        <taxon>Rosaceae</taxon>
        <taxon>Amygdaloideae</taxon>
        <taxon>Maleae</taxon>
        <taxon>Malus</taxon>
    </lineage>
</organism>
<feature type="signal peptide" evidence="9">
    <location>
        <begin position="1"/>
        <end position="23"/>
    </location>
</feature>
<gene>
    <name evidence="11" type="ORF">DVH24_040553</name>
</gene>
<dbReference type="AlphaFoldDB" id="A0A498I7I9"/>
<evidence type="ECO:0000256" key="5">
    <source>
        <dbReference type="ARBA" id="ARBA00022641"/>
    </source>
</evidence>
<dbReference type="GO" id="GO:0008283">
    <property type="term" value="P:cell population proliferation"/>
    <property type="evidence" value="ECO:0007669"/>
    <property type="project" value="UniProtKB-UniRule"/>
</dbReference>
<dbReference type="Pfam" id="PF06404">
    <property type="entry name" value="PSK"/>
    <property type="match status" value="1"/>
</dbReference>
<keyword evidence="8 9" id="KW-0339">Growth factor</keyword>
<reference evidence="11 12" key="1">
    <citation type="submission" date="2018-10" db="EMBL/GenBank/DDBJ databases">
        <title>A high-quality apple genome assembly.</title>
        <authorList>
            <person name="Hu J."/>
        </authorList>
    </citation>
    <scope>NUCLEOTIDE SEQUENCE [LARGE SCALE GENOMIC DNA]</scope>
    <source>
        <strain evidence="12">cv. HFTH1</strain>
        <tissue evidence="11">Young leaf</tissue>
    </source>
</reference>
<feature type="chain" id="PRO_5031602191" description="Phytosulfokine" evidence="9">
    <location>
        <begin position="24"/>
        <end position="101"/>
    </location>
</feature>
<dbReference type="Proteomes" id="UP000290289">
    <property type="component" value="Chromosome 13"/>
</dbReference>
<feature type="region of interest" description="Disordered" evidence="10">
    <location>
        <begin position="28"/>
        <end position="48"/>
    </location>
</feature>
<protein>
    <recommendedName>
        <fullName evidence="9">Phytosulfokine</fullName>
    </recommendedName>
    <component>
        <recommendedName>
            <fullName evidence="9">Phytosulfokine-alpha</fullName>
            <shortName evidence="9">PSK-alpha</shortName>
            <shortName evidence="9">Phytosulfokine-a</shortName>
        </recommendedName>
    </component>
    <component>
        <recommendedName>
            <fullName evidence="9">Phytosulfokine-beta</fullName>
            <shortName evidence="9">PSK-beta</shortName>
            <shortName evidence="9">Phytosulfokine-b</shortName>
        </recommendedName>
    </component>
</protein>
<comment type="caution">
    <text evidence="11">The sequence shown here is derived from an EMBL/GenBank/DDBJ whole genome shotgun (WGS) entry which is preliminary data.</text>
</comment>
<dbReference type="OrthoDB" id="1937224at2759"/>
<comment type="function">
    <text evidence="9">Promotes plant cell differentiation, organogenesis and somatic embryogenesis as well as cell proliferation.</text>
</comment>
<evidence type="ECO:0000256" key="2">
    <source>
        <dbReference type="ARBA" id="ARBA00010781"/>
    </source>
</evidence>
<evidence type="ECO:0000256" key="8">
    <source>
        <dbReference type="ARBA" id="ARBA00023030"/>
    </source>
</evidence>
<evidence type="ECO:0000313" key="11">
    <source>
        <dbReference type="EMBL" id="RXH79406.1"/>
    </source>
</evidence>
<evidence type="ECO:0000256" key="6">
    <source>
        <dbReference type="ARBA" id="ARBA00022729"/>
    </source>
</evidence>
<evidence type="ECO:0000256" key="3">
    <source>
        <dbReference type="ARBA" id="ARBA00022473"/>
    </source>
</evidence>
<keyword evidence="4 9" id="KW-0964">Secreted</keyword>
<evidence type="ECO:0000256" key="1">
    <source>
        <dbReference type="ARBA" id="ARBA00004613"/>
    </source>
</evidence>
<comment type="similarity">
    <text evidence="2 9">Belongs to the phytosulfokine family.</text>
</comment>
<keyword evidence="3 9" id="KW-0217">Developmental protein</keyword>
<name>A0A498I7I9_MALDO</name>
<dbReference type="PANTHER" id="PTHR33285:SF55">
    <property type="entry name" value="PHYTOSULFOKINES 3"/>
    <property type="match status" value="1"/>
</dbReference>
<dbReference type="GO" id="GO:0005576">
    <property type="term" value="C:extracellular region"/>
    <property type="evidence" value="ECO:0007669"/>
    <property type="project" value="UniProtKB-SubCell"/>
</dbReference>
<sequence>MANAQILFFLLAFSLLYISRAEAREIPAASTLPVSGPNESLSSSAAASPSYMAIRSSSLEEGSLDGEADCKGLNSEECLMRRSMVAHTDYIYTQDISPTGP</sequence>